<organism evidence="2 3">
    <name type="scientific">Polyplax serrata</name>
    <name type="common">Common mouse louse</name>
    <dbReference type="NCBI Taxonomy" id="468196"/>
    <lineage>
        <taxon>Eukaryota</taxon>
        <taxon>Metazoa</taxon>
        <taxon>Ecdysozoa</taxon>
        <taxon>Arthropoda</taxon>
        <taxon>Hexapoda</taxon>
        <taxon>Insecta</taxon>
        <taxon>Pterygota</taxon>
        <taxon>Neoptera</taxon>
        <taxon>Paraneoptera</taxon>
        <taxon>Psocodea</taxon>
        <taxon>Troctomorpha</taxon>
        <taxon>Phthiraptera</taxon>
        <taxon>Anoplura</taxon>
        <taxon>Polyplacidae</taxon>
        <taxon>Polyplax</taxon>
    </lineage>
</organism>
<dbReference type="AlphaFoldDB" id="A0AAN8XU60"/>
<comment type="caution">
    <text evidence="2">The sequence shown here is derived from an EMBL/GenBank/DDBJ whole genome shotgun (WGS) entry which is preliminary data.</text>
</comment>
<proteinExistence type="predicted"/>
<sequence length="139" mass="15429">MSPTPPPPPPESSFLFYESSLTNGNLELETYSRDFKAVRPLSCHSIQNLPRPEEDALCCVSSRAKKNLTTTRTAHHPRPQTSAPEEGLDIQTPVKAKTVPSVVAPQQHTIFRSPDHTLTVSNLTFLITTKCLFITNWSS</sequence>
<name>A0AAN8XU60_POLSC</name>
<dbReference type="EMBL" id="JAWJWE010000001">
    <property type="protein sequence ID" value="KAK6645297.1"/>
    <property type="molecule type" value="Genomic_DNA"/>
</dbReference>
<dbReference type="Proteomes" id="UP001372834">
    <property type="component" value="Unassembled WGS sequence"/>
</dbReference>
<gene>
    <name evidence="2" type="ORF">RUM43_001573</name>
</gene>
<evidence type="ECO:0000313" key="3">
    <source>
        <dbReference type="Proteomes" id="UP001372834"/>
    </source>
</evidence>
<reference evidence="2 3" key="1">
    <citation type="submission" date="2023-10" db="EMBL/GenBank/DDBJ databases">
        <title>Genomes of two closely related lineages of the louse Polyplax serrata with different host specificities.</title>
        <authorList>
            <person name="Martinu J."/>
            <person name="Tarabai H."/>
            <person name="Stefka J."/>
            <person name="Hypsa V."/>
        </authorList>
    </citation>
    <scope>NUCLEOTIDE SEQUENCE [LARGE SCALE GENOMIC DNA]</scope>
    <source>
        <strain evidence="2">HR10_N</strain>
    </source>
</reference>
<protein>
    <submittedName>
        <fullName evidence="2">Uncharacterized protein</fullName>
    </submittedName>
</protein>
<feature type="region of interest" description="Disordered" evidence="1">
    <location>
        <begin position="68"/>
        <end position="92"/>
    </location>
</feature>
<evidence type="ECO:0000313" key="2">
    <source>
        <dbReference type="EMBL" id="KAK6645297.1"/>
    </source>
</evidence>
<evidence type="ECO:0000256" key="1">
    <source>
        <dbReference type="SAM" id="MobiDB-lite"/>
    </source>
</evidence>
<accession>A0AAN8XU60</accession>